<evidence type="ECO:0000313" key="1">
    <source>
        <dbReference type="EMBL" id="KAA0045042.1"/>
    </source>
</evidence>
<dbReference type="AlphaFoldDB" id="A0A5A7TNU6"/>
<organism evidence="1 3">
    <name type="scientific">Cucumis melo var. makuwa</name>
    <name type="common">Oriental melon</name>
    <dbReference type="NCBI Taxonomy" id="1194695"/>
    <lineage>
        <taxon>Eukaryota</taxon>
        <taxon>Viridiplantae</taxon>
        <taxon>Streptophyta</taxon>
        <taxon>Embryophyta</taxon>
        <taxon>Tracheophyta</taxon>
        <taxon>Spermatophyta</taxon>
        <taxon>Magnoliopsida</taxon>
        <taxon>eudicotyledons</taxon>
        <taxon>Gunneridae</taxon>
        <taxon>Pentapetalae</taxon>
        <taxon>rosids</taxon>
        <taxon>fabids</taxon>
        <taxon>Cucurbitales</taxon>
        <taxon>Cucurbitaceae</taxon>
        <taxon>Benincaseae</taxon>
        <taxon>Cucumis</taxon>
    </lineage>
</organism>
<dbReference type="SUPFAM" id="SSF56672">
    <property type="entry name" value="DNA/RNA polymerases"/>
    <property type="match status" value="1"/>
</dbReference>
<comment type="caution">
    <text evidence="1">The sequence shown here is derived from an EMBL/GenBank/DDBJ whole genome shotgun (WGS) entry which is preliminary data.</text>
</comment>
<dbReference type="Proteomes" id="UP000321947">
    <property type="component" value="Unassembled WGS sequence"/>
</dbReference>
<accession>A0A5A7TNU6</accession>
<dbReference type="EMBL" id="SSTE01014747">
    <property type="protein sequence ID" value="KAA0045042.1"/>
    <property type="molecule type" value="Genomic_DNA"/>
</dbReference>
<dbReference type="OrthoDB" id="10056424at2759"/>
<proteinExistence type="predicted"/>
<name>A0A5A7TNU6_CUCMM</name>
<dbReference type="InterPro" id="IPR043502">
    <property type="entry name" value="DNA/RNA_pol_sf"/>
</dbReference>
<dbReference type="InterPro" id="IPR032567">
    <property type="entry name" value="RTL1-rel"/>
</dbReference>
<evidence type="ECO:0000313" key="2">
    <source>
        <dbReference type="EMBL" id="TYJ96285.1"/>
    </source>
</evidence>
<protein>
    <submittedName>
        <fullName evidence="1">Pleiotropic drug resistance protein 1-like</fullName>
    </submittedName>
</protein>
<dbReference type="PANTHER" id="PTHR15503:SF22">
    <property type="entry name" value="TRANSPOSON TY3-I GAG POLYPROTEIN"/>
    <property type="match status" value="1"/>
</dbReference>
<dbReference type="EMBL" id="SSTD01019745">
    <property type="protein sequence ID" value="TYJ96285.1"/>
    <property type="molecule type" value="Genomic_DNA"/>
</dbReference>
<dbReference type="Proteomes" id="UP000321393">
    <property type="component" value="Unassembled WGS sequence"/>
</dbReference>
<reference evidence="3 4" key="1">
    <citation type="submission" date="2019-08" db="EMBL/GenBank/DDBJ databases">
        <title>Draft genome sequences of two oriental melons (Cucumis melo L. var makuwa).</title>
        <authorList>
            <person name="Kwon S.-Y."/>
        </authorList>
    </citation>
    <scope>NUCLEOTIDE SEQUENCE [LARGE SCALE GENOMIC DNA]</scope>
    <source>
        <strain evidence="4">cv. Chang Bougi</strain>
        <strain evidence="3">cv. SW 3</strain>
        <tissue evidence="1">Leaf</tissue>
    </source>
</reference>
<evidence type="ECO:0000313" key="4">
    <source>
        <dbReference type="Proteomes" id="UP000321947"/>
    </source>
</evidence>
<sequence length="194" mass="21646">MIIMGTGATVRGKGICRGVVLTIGKLTIVENFLPLELGDVEVVLGKGIEKIVLRGDPSLTRAKVALEKMTKAWGEIDQGFLVECRDLEGYIDPGDIHITTTTANDQPEELYALLSEFSKLFVLPTELPPVREVDNRLILWKEHKVIVRPCRYAHHQKNEIEKMIDDMLQVGTIQPSGSPYSNPMLLVRKKDGGR</sequence>
<gene>
    <name evidence="2" type="ORF">E5676_scaffold78209G00780</name>
    <name evidence="1" type="ORF">E6C27_scaffold30G00300</name>
</gene>
<evidence type="ECO:0000313" key="3">
    <source>
        <dbReference type="Proteomes" id="UP000321393"/>
    </source>
</evidence>
<dbReference type="PANTHER" id="PTHR15503">
    <property type="entry name" value="LDOC1 RELATED"/>
    <property type="match status" value="1"/>
</dbReference>
<dbReference type="Gene3D" id="3.10.10.10">
    <property type="entry name" value="HIV Type 1 Reverse Transcriptase, subunit A, domain 1"/>
    <property type="match status" value="1"/>
</dbReference>